<dbReference type="SUPFAM" id="SSF142877">
    <property type="entry name" value="EndoU-like"/>
    <property type="match status" value="1"/>
</dbReference>
<evidence type="ECO:0000256" key="3">
    <source>
        <dbReference type="ARBA" id="ARBA00011245"/>
    </source>
</evidence>
<dbReference type="EMBL" id="GG666494">
    <property type="protein sequence ID" value="EEN62705.1"/>
    <property type="molecule type" value="Genomic_DNA"/>
</dbReference>
<dbReference type="eggNOG" id="KOG2849">
    <property type="taxonomic scope" value="Eukaryota"/>
</dbReference>
<keyword evidence="8 11" id="KW-0694">RNA-binding</keyword>
<protein>
    <recommendedName>
        <fullName evidence="11">Uridylate-specific endoribonuclease</fullName>
        <ecNumber evidence="11">4.6.1.-</ecNumber>
    </recommendedName>
</protein>
<accession>C3YAF7</accession>
<evidence type="ECO:0000259" key="12">
    <source>
        <dbReference type="PROSITE" id="PS51959"/>
    </source>
</evidence>
<evidence type="ECO:0000256" key="1">
    <source>
        <dbReference type="ARBA" id="ARBA00001936"/>
    </source>
</evidence>
<dbReference type="PANTHER" id="PTHR12439">
    <property type="entry name" value="PLACENTAL PROTEIN 11-RELATED"/>
    <property type="match status" value="1"/>
</dbReference>
<evidence type="ECO:0000256" key="4">
    <source>
        <dbReference type="ARBA" id="ARBA00022722"/>
    </source>
</evidence>
<keyword evidence="4 11" id="KW-0540">Nuclease</keyword>
<sequence length="231" mass="26764">MPKEYLSDVCSKLWQLDTNRFEKGRDYEIDLDTGKVDAKLFPYVNADKLTRSPTYKAFMQLLNNYESVTSVREQETALKTNQNRAFLDQCLKTKVMKEALRFLSSRKLVPLDEGNKKAFKETLYNLWFEPYPRPSGDGTHRSAFEHVFVGETMNRLVLGFHNWVQLYEEERLGNVVYQGCKAHACGDQIITIDFSWNGKRKTFGSFFLGTSPEFELAIYTVCFLAGREEVT</sequence>
<keyword evidence="5 11" id="KW-0479">Metal-binding</keyword>
<dbReference type="EC" id="4.6.1.-" evidence="11"/>
<dbReference type="InterPro" id="IPR018998">
    <property type="entry name" value="EndoU_C"/>
</dbReference>
<evidence type="ECO:0000256" key="2">
    <source>
        <dbReference type="ARBA" id="ARBA00010168"/>
    </source>
</evidence>
<evidence type="ECO:0000256" key="11">
    <source>
        <dbReference type="RuleBase" id="RU367085"/>
    </source>
</evidence>
<dbReference type="GO" id="GO:0046872">
    <property type="term" value="F:metal ion binding"/>
    <property type="evidence" value="ECO:0007669"/>
    <property type="project" value="UniProtKB-UniRule"/>
</dbReference>
<evidence type="ECO:0000256" key="10">
    <source>
        <dbReference type="ARBA" id="ARBA00023239"/>
    </source>
</evidence>
<name>C3YAF7_BRAFL</name>
<dbReference type="Pfam" id="PF09412">
    <property type="entry name" value="XendoU"/>
    <property type="match status" value="1"/>
</dbReference>
<comment type="subunit">
    <text evidence="3 11">Monomer.</text>
</comment>
<dbReference type="PROSITE" id="PS51959">
    <property type="entry name" value="ENDOU"/>
    <property type="match status" value="1"/>
</dbReference>
<dbReference type="GO" id="GO:0016787">
    <property type="term" value="F:hydrolase activity"/>
    <property type="evidence" value="ECO:0007669"/>
    <property type="project" value="UniProtKB-KW"/>
</dbReference>
<reference evidence="13" key="1">
    <citation type="journal article" date="2008" name="Nature">
        <title>The amphioxus genome and the evolution of the chordate karyotype.</title>
        <authorList>
            <consortium name="US DOE Joint Genome Institute (JGI-PGF)"/>
            <person name="Putnam N.H."/>
            <person name="Butts T."/>
            <person name="Ferrier D.E.K."/>
            <person name="Furlong R.F."/>
            <person name="Hellsten U."/>
            <person name="Kawashima T."/>
            <person name="Robinson-Rechavi M."/>
            <person name="Shoguchi E."/>
            <person name="Terry A."/>
            <person name="Yu J.-K."/>
            <person name="Benito-Gutierrez E.L."/>
            <person name="Dubchak I."/>
            <person name="Garcia-Fernandez J."/>
            <person name="Gibson-Brown J.J."/>
            <person name="Grigoriev I.V."/>
            <person name="Horton A.C."/>
            <person name="de Jong P.J."/>
            <person name="Jurka J."/>
            <person name="Kapitonov V.V."/>
            <person name="Kohara Y."/>
            <person name="Kuroki Y."/>
            <person name="Lindquist E."/>
            <person name="Lucas S."/>
            <person name="Osoegawa K."/>
            <person name="Pennacchio L.A."/>
            <person name="Salamov A.A."/>
            <person name="Satou Y."/>
            <person name="Sauka-Spengler T."/>
            <person name="Schmutz J."/>
            <person name="Shin-I T."/>
            <person name="Toyoda A."/>
            <person name="Bronner-Fraser M."/>
            <person name="Fujiyama A."/>
            <person name="Holland L.Z."/>
            <person name="Holland P.W.H."/>
            <person name="Satoh N."/>
            <person name="Rokhsar D.S."/>
        </authorList>
    </citation>
    <scope>NUCLEOTIDE SEQUENCE [LARGE SCALE GENOMIC DNA]</scope>
    <source>
        <strain evidence="13">S238N-H82</strain>
        <tissue evidence="13">Testes</tissue>
    </source>
</reference>
<dbReference type="PANTHER" id="PTHR12439:SF11">
    <property type="entry name" value="URIDYLATE-SPECIFIC ENDORIBONUCLEASE"/>
    <property type="match status" value="1"/>
</dbReference>
<evidence type="ECO:0000256" key="5">
    <source>
        <dbReference type="ARBA" id="ARBA00022723"/>
    </source>
</evidence>
<keyword evidence="6 11" id="KW-0255">Endonuclease</keyword>
<feature type="non-terminal residue" evidence="13">
    <location>
        <position position="231"/>
    </location>
</feature>
<evidence type="ECO:0000256" key="9">
    <source>
        <dbReference type="ARBA" id="ARBA00023211"/>
    </source>
</evidence>
<proteinExistence type="inferred from homology"/>
<evidence type="ECO:0000313" key="13">
    <source>
        <dbReference type="EMBL" id="EEN62705.1"/>
    </source>
</evidence>
<evidence type="ECO:0000256" key="7">
    <source>
        <dbReference type="ARBA" id="ARBA00022801"/>
    </source>
</evidence>
<evidence type="ECO:0000256" key="8">
    <source>
        <dbReference type="ARBA" id="ARBA00022884"/>
    </source>
</evidence>
<dbReference type="GO" id="GO:0004521">
    <property type="term" value="F:RNA endonuclease activity"/>
    <property type="evidence" value="ECO:0007669"/>
    <property type="project" value="UniProtKB-UniRule"/>
</dbReference>
<comment type="cofactor">
    <cofactor evidence="1 11">
        <name>Mn(2+)</name>
        <dbReference type="ChEBI" id="CHEBI:29035"/>
    </cofactor>
</comment>
<dbReference type="GO" id="GO:0003723">
    <property type="term" value="F:RNA binding"/>
    <property type="evidence" value="ECO:0007669"/>
    <property type="project" value="UniProtKB-UniRule"/>
</dbReference>
<keyword evidence="7 11" id="KW-0378">Hydrolase</keyword>
<dbReference type="InterPro" id="IPR039787">
    <property type="entry name" value="ENDOU"/>
</dbReference>
<keyword evidence="10" id="KW-0456">Lyase</keyword>
<dbReference type="CDD" id="cd21159">
    <property type="entry name" value="XendoU"/>
    <property type="match status" value="1"/>
</dbReference>
<comment type="similarity">
    <text evidence="2 11">Belongs to the ENDOU family.</text>
</comment>
<organism>
    <name type="scientific">Branchiostoma floridae</name>
    <name type="common">Florida lancelet</name>
    <name type="synonym">Amphioxus</name>
    <dbReference type="NCBI Taxonomy" id="7739"/>
    <lineage>
        <taxon>Eukaryota</taxon>
        <taxon>Metazoa</taxon>
        <taxon>Chordata</taxon>
        <taxon>Cephalochordata</taxon>
        <taxon>Leptocardii</taxon>
        <taxon>Amphioxiformes</taxon>
        <taxon>Branchiostomatidae</taxon>
        <taxon>Branchiostoma</taxon>
    </lineage>
</organism>
<gene>
    <name evidence="13" type="ORF">BRAFLDRAFT_209570</name>
</gene>
<dbReference type="InterPro" id="IPR037227">
    <property type="entry name" value="EndoU-like"/>
</dbReference>
<dbReference type="AlphaFoldDB" id="C3YAF7"/>
<keyword evidence="9 11" id="KW-0464">Manganese</keyword>
<comment type="catalytic activity">
    <reaction evidence="11">
        <text>ribonucleotidyl-uridine-RNA = a 5'-end dephospho-uridine-RNA + a 3'-end 2',3'-cyclophospho-ribonucleotide-RNA</text>
        <dbReference type="Rhea" id="RHEA:67792"/>
        <dbReference type="Rhea" id="RHEA-COMP:10464"/>
        <dbReference type="Rhea" id="RHEA-COMP:17354"/>
        <dbReference type="Rhea" id="RHEA-COMP:17356"/>
        <dbReference type="ChEBI" id="CHEBI:83064"/>
        <dbReference type="ChEBI" id="CHEBI:173117"/>
        <dbReference type="ChEBI" id="CHEBI:173224"/>
    </reaction>
</comment>
<feature type="domain" description="EndoU" evidence="12">
    <location>
        <begin position="2"/>
        <end position="231"/>
    </location>
</feature>
<evidence type="ECO:0000256" key="6">
    <source>
        <dbReference type="ARBA" id="ARBA00022759"/>
    </source>
</evidence>
<dbReference type="InParanoid" id="C3YAF7"/>
<dbReference type="GO" id="GO:0016829">
    <property type="term" value="F:lyase activity"/>
    <property type="evidence" value="ECO:0007669"/>
    <property type="project" value="UniProtKB-KW"/>
</dbReference>